<feature type="transmembrane region" description="Helical" evidence="1">
    <location>
        <begin position="221"/>
        <end position="237"/>
    </location>
</feature>
<comment type="caution">
    <text evidence="2">The sequence shown here is derived from an EMBL/GenBank/DDBJ whole genome shotgun (WGS) entry which is preliminary data.</text>
</comment>
<organism evidence="2 3">
    <name type="scientific">Streptococcus oralis</name>
    <dbReference type="NCBI Taxonomy" id="1303"/>
    <lineage>
        <taxon>Bacteria</taxon>
        <taxon>Bacillati</taxon>
        <taxon>Bacillota</taxon>
        <taxon>Bacilli</taxon>
        <taxon>Lactobacillales</taxon>
        <taxon>Streptococcaceae</taxon>
        <taxon>Streptococcus</taxon>
    </lineage>
</organism>
<evidence type="ECO:0000256" key="1">
    <source>
        <dbReference type="SAM" id="Phobius"/>
    </source>
</evidence>
<feature type="transmembrane region" description="Helical" evidence="1">
    <location>
        <begin position="91"/>
        <end position="108"/>
    </location>
</feature>
<feature type="transmembrane region" description="Helical" evidence="1">
    <location>
        <begin position="27"/>
        <end position="48"/>
    </location>
</feature>
<dbReference type="Proteomes" id="UP000267593">
    <property type="component" value="Unassembled WGS sequence"/>
</dbReference>
<keyword evidence="1" id="KW-0472">Membrane</keyword>
<feature type="transmembrane region" description="Helical" evidence="1">
    <location>
        <begin position="188"/>
        <end position="209"/>
    </location>
</feature>
<reference evidence="2 3" key="1">
    <citation type="submission" date="2018-11" db="EMBL/GenBank/DDBJ databases">
        <title>Species Designations Belie Phenotypic and Genotypic Heterogeneity in Oral Streptococci.</title>
        <authorList>
            <person name="Velsko I."/>
        </authorList>
    </citation>
    <scope>NUCLEOTIDE SEQUENCE [LARGE SCALE GENOMIC DNA]</scope>
    <source>
        <strain evidence="2 3">BCC63</strain>
    </source>
</reference>
<dbReference type="AlphaFoldDB" id="A0A3R9HZ76"/>
<keyword evidence="1" id="KW-1133">Transmembrane helix</keyword>
<feature type="transmembrane region" description="Helical" evidence="1">
    <location>
        <begin position="165"/>
        <end position="182"/>
    </location>
</feature>
<evidence type="ECO:0000313" key="3">
    <source>
        <dbReference type="Proteomes" id="UP000267593"/>
    </source>
</evidence>
<feature type="transmembrane region" description="Helical" evidence="1">
    <location>
        <begin position="60"/>
        <end position="84"/>
    </location>
</feature>
<sequence>MENARIINRWILPRINQVSKDNSQRDCLSLSYIIISILGMVSFIHIVIKGVDTFQNRLGILNFDFYLGFIAFSLTIGAYCLYNVLMIRKTFILEIFALVILSIIWLFLYDLKFLFLSLTSVLLPMFLLYPIGELSYYKLIQNLNYLEEVMYNYFLENSAKKINKIKLSTVICISVLFFNYSISQYISLNSWLSTLLILSLILLMWLYQYNSSKEIQLFKKFLIYFVFLIVLLVANFQMESNLLKLPLLLLNILLAMERIVSLSKEAKELIISKSILYYIDHEDIEERVLLSEVISTNYIKSVVLSEEEIVRQLLIRFRLKLKEDFLNIYSYRKKDFKRYKQLVESYKYFMEFDESWLNNMDDLYKKVKEIVEIPDQEIVIPQIYIEYAVILFYSNKYKESIDVFRRVFIYLDIKDLEMLRQAYVELGDTKNAEIIQKIIIKEKQHDQPLLSP</sequence>
<keyword evidence="1" id="KW-0812">Transmembrane</keyword>
<proteinExistence type="predicted"/>
<dbReference type="EMBL" id="RJNJ01000009">
    <property type="protein sequence ID" value="RSI65722.1"/>
    <property type="molecule type" value="Genomic_DNA"/>
</dbReference>
<evidence type="ECO:0000313" key="2">
    <source>
        <dbReference type="EMBL" id="RSI65722.1"/>
    </source>
</evidence>
<dbReference type="RefSeq" id="WP_125441619.1">
    <property type="nucleotide sequence ID" value="NZ_RJNJ01000009.1"/>
</dbReference>
<protein>
    <submittedName>
        <fullName evidence="2">Uncharacterized protein</fullName>
    </submittedName>
</protein>
<gene>
    <name evidence="2" type="ORF">D8863_07990</name>
</gene>
<feature type="transmembrane region" description="Helical" evidence="1">
    <location>
        <begin position="114"/>
        <end position="132"/>
    </location>
</feature>
<accession>A0A3R9HZ76</accession>
<name>A0A3R9HZ76_STROR</name>